<evidence type="ECO:0000256" key="5">
    <source>
        <dbReference type="ARBA" id="ARBA00022692"/>
    </source>
</evidence>
<feature type="transmembrane region" description="Helical" evidence="12">
    <location>
        <begin position="259"/>
        <end position="279"/>
    </location>
</feature>
<dbReference type="InterPro" id="IPR038377">
    <property type="entry name" value="Na/Glc_symporter_sf"/>
</dbReference>
<keyword evidence="5 12" id="KW-0812">Transmembrane</keyword>
<protein>
    <submittedName>
        <fullName evidence="13">Sodium-coupled monocarboxylate transporter 2</fullName>
    </submittedName>
</protein>
<feature type="transmembrane region" description="Helical" evidence="12">
    <location>
        <begin position="25"/>
        <end position="49"/>
    </location>
</feature>
<dbReference type="InterPro" id="IPR051163">
    <property type="entry name" value="Sodium:Solute_Symporter_SSF"/>
</dbReference>
<dbReference type="Pfam" id="PF00474">
    <property type="entry name" value="SSF"/>
    <property type="match status" value="1"/>
</dbReference>
<dbReference type="GO" id="GO:0005886">
    <property type="term" value="C:plasma membrane"/>
    <property type="evidence" value="ECO:0007669"/>
    <property type="project" value="UniProtKB-SubCell"/>
</dbReference>
<keyword evidence="8" id="KW-0406">Ion transport</keyword>
<evidence type="ECO:0000256" key="6">
    <source>
        <dbReference type="ARBA" id="ARBA00022989"/>
    </source>
</evidence>
<keyword evidence="9 12" id="KW-0472">Membrane</keyword>
<comment type="similarity">
    <text evidence="2 11">Belongs to the sodium:solute symporter (SSF) (TC 2.A.21) family.</text>
</comment>
<comment type="caution">
    <text evidence="13">The sequence shown here is derived from an EMBL/GenBank/DDBJ whole genome shotgun (WGS) entry which is preliminary data.</text>
</comment>
<dbReference type="EMBL" id="JACEEZ010026082">
    <property type="protein sequence ID" value="KAG0694884.1"/>
    <property type="molecule type" value="Genomic_DNA"/>
</dbReference>
<gene>
    <name evidence="13" type="primary">Slc5a12_0</name>
    <name evidence="13" type="ORF">GWK47_027099</name>
</gene>
<organism evidence="13 14">
    <name type="scientific">Chionoecetes opilio</name>
    <name type="common">Atlantic snow crab</name>
    <name type="synonym">Cancer opilio</name>
    <dbReference type="NCBI Taxonomy" id="41210"/>
    <lineage>
        <taxon>Eukaryota</taxon>
        <taxon>Metazoa</taxon>
        <taxon>Ecdysozoa</taxon>
        <taxon>Arthropoda</taxon>
        <taxon>Crustacea</taxon>
        <taxon>Multicrustacea</taxon>
        <taxon>Malacostraca</taxon>
        <taxon>Eumalacostraca</taxon>
        <taxon>Eucarida</taxon>
        <taxon>Decapoda</taxon>
        <taxon>Pleocyemata</taxon>
        <taxon>Brachyura</taxon>
        <taxon>Eubrachyura</taxon>
        <taxon>Majoidea</taxon>
        <taxon>Majidae</taxon>
        <taxon>Chionoecetes</taxon>
    </lineage>
</organism>
<keyword evidence="14" id="KW-1185">Reference proteome</keyword>
<keyword evidence="4" id="KW-1003">Cell membrane</keyword>
<dbReference type="PANTHER" id="PTHR42985:SF2">
    <property type="entry name" value="SODIUM-DEPENDENT MULTIVITAMIN TRANSPORTER"/>
    <property type="match status" value="1"/>
</dbReference>
<evidence type="ECO:0000256" key="8">
    <source>
        <dbReference type="ARBA" id="ARBA00023065"/>
    </source>
</evidence>
<evidence type="ECO:0000256" key="2">
    <source>
        <dbReference type="ARBA" id="ARBA00006434"/>
    </source>
</evidence>
<evidence type="ECO:0000256" key="9">
    <source>
        <dbReference type="ARBA" id="ARBA00023136"/>
    </source>
</evidence>
<dbReference type="AlphaFoldDB" id="A0A8J8WCW5"/>
<keyword evidence="3" id="KW-0813">Transport</keyword>
<dbReference type="Gene3D" id="1.20.1730.10">
    <property type="entry name" value="Sodium/glucose cotransporter"/>
    <property type="match status" value="1"/>
</dbReference>
<keyword evidence="7" id="KW-0915">Sodium</keyword>
<evidence type="ECO:0000256" key="12">
    <source>
        <dbReference type="SAM" id="Phobius"/>
    </source>
</evidence>
<name>A0A8J8WCW5_CHIOP</name>
<dbReference type="OrthoDB" id="6360989at2759"/>
<evidence type="ECO:0000256" key="1">
    <source>
        <dbReference type="ARBA" id="ARBA00004651"/>
    </source>
</evidence>
<sequence length="345" mass="36755">MQGSGYSETRAAQLDMIVMPEGDSLFLTGWTVVSVDLISLLGLVAYATYSTCDPLTSGKINKPDQILPFLVTDKLGHIPALSGLFVAAVYGGVLSTLSSCGNSAACMVWEDFLKPLPFFSKLSDKSATLVVKILSSFTGVLSVVLGLVMGSLGNIFHVLFSISSCLNGPLSGLFLTGILLPWVNAKGAFIGFFAALTFNVWRVVGNFVTGGGSPARLPLSVAGCASPMNATLDVLASTTLDSTTVDQTEKSLYNISYCFNSLIGIGIAMLVSNVAMLALSPNNPKEVKGGVVNPTCERLYEWAWQRYQVWRNGRTNQDTTSPESYVESMKMLNQVKADAGTPDNP</sequence>
<proteinExistence type="inferred from homology"/>
<evidence type="ECO:0000256" key="11">
    <source>
        <dbReference type="RuleBase" id="RU362091"/>
    </source>
</evidence>
<dbReference type="InterPro" id="IPR001734">
    <property type="entry name" value="Na/solute_symporter"/>
</dbReference>
<evidence type="ECO:0000256" key="10">
    <source>
        <dbReference type="ARBA" id="ARBA00023201"/>
    </source>
</evidence>
<keyword evidence="6 12" id="KW-1133">Transmembrane helix</keyword>
<reference evidence="13" key="1">
    <citation type="submission" date="2020-07" db="EMBL/GenBank/DDBJ databases">
        <title>The High-quality genome of the commercially important snow crab, Chionoecetes opilio.</title>
        <authorList>
            <person name="Jeong J.-H."/>
            <person name="Ryu S."/>
        </authorList>
    </citation>
    <scope>NUCLEOTIDE SEQUENCE</scope>
    <source>
        <strain evidence="13">MADBK_172401_WGS</strain>
        <tissue evidence="13">Digestive gland</tissue>
    </source>
</reference>
<evidence type="ECO:0000313" key="13">
    <source>
        <dbReference type="EMBL" id="KAG0694884.1"/>
    </source>
</evidence>
<dbReference type="PANTHER" id="PTHR42985">
    <property type="entry name" value="SODIUM-COUPLED MONOCARBOXYLATE TRANSPORTER"/>
    <property type="match status" value="1"/>
</dbReference>
<dbReference type="Proteomes" id="UP000770661">
    <property type="component" value="Unassembled WGS sequence"/>
</dbReference>
<dbReference type="GO" id="GO:0006814">
    <property type="term" value="P:sodium ion transport"/>
    <property type="evidence" value="ECO:0007669"/>
    <property type="project" value="UniProtKB-KW"/>
</dbReference>
<evidence type="ECO:0000256" key="4">
    <source>
        <dbReference type="ARBA" id="ARBA00022475"/>
    </source>
</evidence>
<accession>A0A8J8WCW5</accession>
<keyword evidence="10" id="KW-0739">Sodium transport</keyword>
<evidence type="ECO:0000256" key="3">
    <source>
        <dbReference type="ARBA" id="ARBA00022448"/>
    </source>
</evidence>
<feature type="transmembrane region" description="Helical" evidence="12">
    <location>
        <begin position="129"/>
        <end position="149"/>
    </location>
</feature>
<dbReference type="GO" id="GO:0015293">
    <property type="term" value="F:symporter activity"/>
    <property type="evidence" value="ECO:0007669"/>
    <property type="project" value="TreeGrafter"/>
</dbReference>
<evidence type="ECO:0000256" key="7">
    <source>
        <dbReference type="ARBA" id="ARBA00023053"/>
    </source>
</evidence>
<evidence type="ECO:0000313" key="14">
    <source>
        <dbReference type="Proteomes" id="UP000770661"/>
    </source>
</evidence>
<dbReference type="PROSITE" id="PS50283">
    <property type="entry name" value="NA_SOLUT_SYMP_3"/>
    <property type="match status" value="1"/>
</dbReference>
<comment type="subcellular location">
    <subcellularLocation>
        <location evidence="1">Cell membrane</location>
        <topology evidence="1">Multi-pass membrane protein</topology>
    </subcellularLocation>
</comment>
<feature type="transmembrane region" description="Helical" evidence="12">
    <location>
        <begin position="84"/>
        <end position="109"/>
    </location>
</feature>